<proteinExistence type="predicted"/>
<dbReference type="AlphaFoldDB" id="A0A2B7X446"/>
<feature type="compositionally biased region" description="Low complexity" evidence="1">
    <location>
        <begin position="212"/>
        <end position="225"/>
    </location>
</feature>
<evidence type="ECO:0000313" key="2">
    <source>
        <dbReference type="EMBL" id="PGH03448.1"/>
    </source>
</evidence>
<evidence type="ECO:0000313" key="3">
    <source>
        <dbReference type="Proteomes" id="UP000224080"/>
    </source>
</evidence>
<dbReference type="OrthoDB" id="4184572at2759"/>
<dbReference type="EMBL" id="PDNC01000048">
    <property type="protein sequence ID" value="PGH03448.1"/>
    <property type="molecule type" value="Genomic_DNA"/>
</dbReference>
<feature type="compositionally biased region" description="Polar residues" evidence="1">
    <location>
        <begin position="238"/>
        <end position="262"/>
    </location>
</feature>
<gene>
    <name evidence="2" type="ORF">GX51_04022</name>
</gene>
<evidence type="ECO:0000256" key="1">
    <source>
        <dbReference type="SAM" id="MobiDB-lite"/>
    </source>
</evidence>
<feature type="compositionally biased region" description="Polar residues" evidence="1">
    <location>
        <begin position="93"/>
        <end position="104"/>
    </location>
</feature>
<dbReference type="Proteomes" id="UP000224080">
    <property type="component" value="Unassembled WGS sequence"/>
</dbReference>
<accession>A0A2B7X446</accession>
<dbReference type="STRING" id="2060905.A0A2B7X446"/>
<feature type="region of interest" description="Disordered" evidence="1">
    <location>
        <begin position="93"/>
        <end position="143"/>
    </location>
</feature>
<feature type="region of interest" description="Disordered" evidence="1">
    <location>
        <begin position="156"/>
        <end position="265"/>
    </location>
</feature>
<feature type="compositionally biased region" description="Acidic residues" evidence="1">
    <location>
        <begin position="157"/>
        <end position="183"/>
    </location>
</feature>
<name>A0A2B7X446_9EURO</name>
<reference evidence="2 3" key="1">
    <citation type="submission" date="2017-10" db="EMBL/GenBank/DDBJ databases">
        <title>Comparative genomics in systemic dimorphic fungi from Ajellomycetaceae.</title>
        <authorList>
            <person name="Munoz J.F."/>
            <person name="Mcewen J.G."/>
            <person name="Clay O.K."/>
            <person name="Cuomo C.A."/>
        </authorList>
    </citation>
    <scope>NUCLEOTIDE SEQUENCE [LARGE SCALE GENOMIC DNA]</scope>
    <source>
        <strain evidence="2 3">UAMH130</strain>
    </source>
</reference>
<organism evidence="2 3">
    <name type="scientific">Blastomyces parvus</name>
    <dbReference type="NCBI Taxonomy" id="2060905"/>
    <lineage>
        <taxon>Eukaryota</taxon>
        <taxon>Fungi</taxon>
        <taxon>Dikarya</taxon>
        <taxon>Ascomycota</taxon>
        <taxon>Pezizomycotina</taxon>
        <taxon>Eurotiomycetes</taxon>
        <taxon>Eurotiomycetidae</taxon>
        <taxon>Onygenales</taxon>
        <taxon>Ajellomycetaceae</taxon>
        <taxon>Blastomyces</taxon>
    </lineage>
</organism>
<keyword evidence="3" id="KW-1185">Reference proteome</keyword>
<protein>
    <recommendedName>
        <fullName evidence="4">CCHC-type domain-containing protein</fullName>
    </recommendedName>
</protein>
<evidence type="ECO:0008006" key="4">
    <source>
        <dbReference type="Google" id="ProtNLM"/>
    </source>
</evidence>
<sequence length="544" mass="60698">MATYQFTFTCNVHSGTVSYTAGVPVFGDAEQTTWPEIGVRLPEYSIKQHAARLGKEAAQLQALKEQSLVPLSVLMPFLESCVELAKKANSSAIPLPVTPTSAPVSSEDENSPNMLPHSPLGSPEIESLFVPEGTPHTPLGSPEIEPLFVPEVIQIDSDPEDPANDIKEEETESSDDENTDSDGEALSFNHKEESPLLGQSPPLEGYRFHTQRPLSPSSRSSSVSLGALDQTPPDGPLGTQTNTTEPSHIVTPRTSQRGNASQRGDRNEYTRWVLMMTNVDPFRFGIMSCSVYEFRQHLNNCSRWIDKIEDQKISAVCGLQQLPNRNVRIYFPNSDIRDIMANKRYLWTRRFGDAATMIAQTYDVIVPGFPYHNLFHKPDLADKIIHDLLDSNRDKFPNAELPYIHAIRWLPETEDRGKASLVISFYRAVNANKVIASGINHRVTPSTVELLHCSRYYNPAELIQCSGCWQYGHTEFDCEEVRCCVYCGDAHAGSAHSFMDSKNPKCVLCAGAHEANSVDCPVRKRVQQQSEAKSQKRPKFYAKK</sequence>
<comment type="caution">
    <text evidence="2">The sequence shown here is derived from an EMBL/GenBank/DDBJ whole genome shotgun (WGS) entry which is preliminary data.</text>
</comment>